<dbReference type="EMBL" id="CAJA01000301">
    <property type="protein sequence ID" value="CCH74043.1"/>
    <property type="molecule type" value="Genomic_DNA"/>
</dbReference>
<dbReference type="Gene3D" id="2.130.10.10">
    <property type="entry name" value="YVTN repeat-like/Quinoprotein amine dehydrogenase"/>
    <property type="match status" value="1"/>
</dbReference>
<protein>
    <submittedName>
        <fullName evidence="3">Putative 6-phosphogluconolactonase</fullName>
        <ecNumber evidence="3">3.1.1.31</ecNumber>
    </submittedName>
</protein>
<dbReference type="Pfam" id="PF10282">
    <property type="entry name" value="Lactonase"/>
    <property type="match status" value="1"/>
</dbReference>
<dbReference type="PANTHER" id="PTHR30344">
    <property type="entry name" value="6-PHOSPHOGLUCONOLACTONASE-RELATED"/>
    <property type="match status" value="1"/>
</dbReference>
<gene>
    <name evidence="3" type="ORF">BN11_370002</name>
</gene>
<dbReference type="InterPro" id="IPR050282">
    <property type="entry name" value="Cycloisomerase_2"/>
</dbReference>
<keyword evidence="3" id="KW-0378">Hydrolase</keyword>
<proteinExistence type="inferred from homology"/>
<keyword evidence="4" id="KW-1185">Reference proteome</keyword>
<sequence>MGELVLTANAGDGTISTLRLDREAGRLVPLATATGLPGCGTFAVDSARGLVYAADKGDEPGVATLALDPATGALSQVRRTSVGGAVTYLSLAHGGSFLLGVSYGAGHGWVWPLAEGGRLEEHCGEFSYRNLHCVVASGADVYAVSLGEDLIAQLSLSADGVLAPKEPLVVDAPRGSGARHLCLDGASAYLITEFTGQAIRYDIGADGTLSMAEAVDTVVPGSGLAVSAYGKEPLKEPLIWGADIWRAGDWLLTSERSSSLITSIPVGEGGALGEPAAYSSTEKQPRGFTVTADGALCGGRRRAVHPRRPVARRGGRLAHGARPRPRRRRGQLGAHRGLTGRASPDRWAGTVTGPGLTRGPARCVTLISRT</sequence>
<dbReference type="SUPFAM" id="SSF75011">
    <property type="entry name" value="3-carboxy-cis,cis-mucoante lactonizing enzyme"/>
    <property type="match status" value="1"/>
</dbReference>
<dbReference type="InterPro" id="IPR019405">
    <property type="entry name" value="Lactonase_7-beta_prop"/>
</dbReference>
<accession>W6JWU8</accession>
<dbReference type="Proteomes" id="UP000035763">
    <property type="component" value="Unassembled WGS sequence"/>
</dbReference>
<reference evidence="3 4" key="1">
    <citation type="journal article" date="2013" name="ISME J.">
        <title>A metabolic model for members of the genus Tetrasphaera involved in enhanced biological phosphorus removal.</title>
        <authorList>
            <person name="Kristiansen R."/>
            <person name="Nguyen H.T.T."/>
            <person name="Saunders A.M."/>
            <person name="Nielsen J.L."/>
            <person name="Wimmer R."/>
            <person name="Le V.Q."/>
            <person name="McIlroy S.J."/>
            <person name="Petrovski S."/>
            <person name="Seviour R.J."/>
            <person name="Calteau A."/>
            <person name="Nielsen K.L."/>
            <person name="Nielsen P.H."/>
        </authorList>
    </citation>
    <scope>NUCLEOTIDE SEQUENCE [LARGE SCALE GENOMIC DNA]</scope>
    <source>
        <strain evidence="3 4">Ben110</strain>
    </source>
</reference>
<evidence type="ECO:0000313" key="3">
    <source>
        <dbReference type="EMBL" id="CCH74043.1"/>
    </source>
</evidence>
<name>W6JWU8_9MICO</name>
<dbReference type="RefSeq" id="WP_048694686.1">
    <property type="nucleotide sequence ID" value="NZ_HG764815.1"/>
</dbReference>
<dbReference type="InterPro" id="IPR015943">
    <property type="entry name" value="WD40/YVTN_repeat-like_dom_sf"/>
</dbReference>
<comment type="caution">
    <text evidence="3">The sequence shown here is derived from an EMBL/GenBank/DDBJ whole genome shotgun (WGS) entry which is preliminary data.</text>
</comment>
<dbReference type="GO" id="GO:0005829">
    <property type="term" value="C:cytosol"/>
    <property type="evidence" value="ECO:0007669"/>
    <property type="project" value="TreeGrafter"/>
</dbReference>
<evidence type="ECO:0000256" key="1">
    <source>
        <dbReference type="ARBA" id="ARBA00005564"/>
    </source>
</evidence>
<feature type="compositionally biased region" description="Basic residues" evidence="2">
    <location>
        <begin position="301"/>
        <end position="330"/>
    </location>
</feature>
<dbReference type="OrthoDB" id="3725564at2"/>
<dbReference type="EC" id="3.1.1.31" evidence="3"/>
<dbReference type="PANTHER" id="PTHR30344:SF1">
    <property type="entry name" value="6-PHOSPHOGLUCONOLACTONASE"/>
    <property type="match status" value="1"/>
</dbReference>
<dbReference type="GO" id="GO:0017057">
    <property type="term" value="F:6-phosphogluconolactonase activity"/>
    <property type="evidence" value="ECO:0007669"/>
    <property type="project" value="UniProtKB-EC"/>
</dbReference>
<comment type="similarity">
    <text evidence="1">Belongs to the cycloisomerase 2 family.</text>
</comment>
<organism evidence="3 4">
    <name type="scientific">Nostocoides australiense Ben110</name>
    <dbReference type="NCBI Taxonomy" id="1193182"/>
    <lineage>
        <taxon>Bacteria</taxon>
        <taxon>Bacillati</taxon>
        <taxon>Actinomycetota</taxon>
        <taxon>Actinomycetes</taxon>
        <taxon>Micrococcales</taxon>
        <taxon>Intrasporangiaceae</taxon>
        <taxon>Nostocoides</taxon>
    </lineage>
</organism>
<dbReference type="STRING" id="1193182.BN11_370002"/>
<evidence type="ECO:0000256" key="2">
    <source>
        <dbReference type="SAM" id="MobiDB-lite"/>
    </source>
</evidence>
<evidence type="ECO:0000313" key="4">
    <source>
        <dbReference type="Proteomes" id="UP000035763"/>
    </source>
</evidence>
<feature type="region of interest" description="Disordered" evidence="2">
    <location>
        <begin position="301"/>
        <end position="355"/>
    </location>
</feature>
<dbReference type="AlphaFoldDB" id="W6JWU8"/>